<dbReference type="AlphaFoldDB" id="A0A5C1N9G1"/>
<dbReference type="SUPFAM" id="SSF75304">
    <property type="entry name" value="Amidase signature (AS) enzymes"/>
    <property type="match status" value="1"/>
</dbReference>
<reference evidence="2" key="1">
    <citation type="submission" date="2021-02" db="EMBL/GenBank/DDBJ databases">
        <title>Strain Y2R2, a novel species of the genus Halomonas.</title>
        <authorList>
            <person name="Huang H."/>
        </authorList>
    </citation>
    <scope>NUCLEOTIDE SEQUENCE</scope>
    <source>
        <strain evidence="2">Y2R2</strain>
    </source>
</reference>
<dbReference type="KEGG" id="hbh:E4T21_01285"/>
<evidence type="ECO:0000259" key="1">
    <source>
        <dbReference type="Pfam" id="PF01425"/>
    </source>
</evidence>
<sequence>MTSSPSAIEAAADWLARPPQQRPITSLIRAYQGEAFGPLDLVQALDQRHAQLGRAATTSISEFCPSRLLRDAEGETLLGMQRRHVPLFGVPVTIKDLFDERGKITRAGSTVLADAPVAKRNAVALDRLRGAGALHAGRTSMSEFAFSGLGLNPHMGTPPNPFNSDHITGGSTSGGAASVALGLAAATLGSDTGGSLRIPAAFCGLTGFKPSQDSVPLDGSFPLSPSLDCIGPIAPTVACCALMWQVLSGAITVEAPRRPLTLLVPAGELSEEVDSDVAQAFAAAVHKLEQLGCRIVRQSLSSIDEAYAINQRGGLVVPEAAAVHHHLLEQHAGLYDPMIAERLRGGRDITASEYLARLWPREGLQSRFAQQVRDVDAVLMPTVAMRSPRRDVVENDMQEFQRLNRRALRNTSVFNYLDACAISLPYFIADDEEPIGLMLARPQHQDAELLGVAEGVERLLAS</sequence>
<protein>
    <submittedName>
        <fullName evidence="2">Amidase</fullName>
    </submittedName>
</protein>
<dbReference type="InterPro" id="IPR036928">
    <property type="entry name" value="AS_sf"/>
</dbReference>
<dbReference type="RefSeq" id="WP_149282825.1">
    <property type="nucleotide sequence ID" value="NZ_CP038437.2"/>
</dbReference>
<dbReference type="Proteomes" id="UP000324285">
    <property type="component" value="Chromosome"/>
</dbReference>
<feature type="domain" description="Amidase" evidence="1">
    <location>
        <begin position="54"/>
        <end position="450"/>
    </location>
</feature>
<dbReference type="InterPro" id="IPR023631">
    <property type="entry name" value="Amidase_dom"/>
</dbReference>
<dbReference type="OrthoDB" id="8872210at2"/>
<accession>A0A5C1N9G1</accession>
<evidence type="ECO:0000313" key="2">
    <source>
        <dbReference type="EMBL" id="QEM80342.1"/>
    </source>
</evidence>
<dbReference type="EMBL" id="CP038437">
    <property type="protein sequence ID" value="QEM80342.1"/>
    <property type="molecule type" value="Genomic_DNA"/>
</dbReference>
<organism evidence="2 3">
    <name type="scientific">Halomonas binhaiensis</name>
    <dbReference type="NCBI Taxonomy" id="2562282"/>
    <lineage>
        <taxon>Bacteria</taxon>
        <taxon>Pseudomonadati</taxon>
        <taxon>Pseudomonadota</taxon>
        <taxon>Gammaproteobacteria</taxon>
        <taxon>Oceanospirillales</taxon>
        <taxon>Halomonadaceae</taxon>
        <taxon>Halomonas</taxon>
    </lineage>
</organism>
<gene>
    <name evidence="2" type="ORF">E4T21_01285</name>
</gene>
<name>A0A5C1N9G1_9GAMM</name>
<dbReference type="PANTHER" id="PTHR11895">
    <property type="entry name" value="TRANSAMIDASE"/>
    <property type="match status" value="1"/>
</dbReference>
<dbReference type="GO" id="GO:0003824">
    <property type="term" value="F:catalytic activity"/>
    <property type="evidence" value="ECO:0007669"/>
    <property type="project" value="InterPro"/>
</dbReference>
<dbReference type="PANTHER" id="PTHR11895:SF176">
    <property type="entry name" value="AMIDASE AMID-RELATED"/>
    <property type="match status" value="1"/>
</dbReference>
<proteinExistence type="predicted"/>
<dbReference type="InterPro" id="IPR000120">
    <property type="entry name" value="Amidase"/>
</dbReference>
<dbReference type="Gene3D" id="3.90.1300.10">
    <property type="entry name" value="Amidase signature (AS) domain"/>
    <property type="match status" value="1"/>
</dbReference>
<dbReference type="Pfam" id="PF01425">
    <property type="entry name" value="Amidase"/>
    <property type="match status" value="1"/>
</dbReference>
<evidence type="ECO:0000313" key="3">
    <source>
        <dbReference type="Proteomes" id="UP000324285"/>
    </source>
</evidence>
<dbReference type="NCBIfam" id="NF005460">
    <property type="entry name" value="PRK07056.1"/>
    <property type="match status" value="1"/>
</dbReference>
<keyword evidence="3" id="KW-1185">Reference proteome</keyword>